<comment type="catalytic activity">
    <reaction evidence="1">
        <text>ATP + protein L-histidine = ADP + protein N-phospho-L-histidine.</text>
        <dbReference type="EC" id="2.7.13.3"/>
    </reaction>
</comment>
<dbReference type="EMBL" id="AP024238">
    <property type="protein sequence ID" value="BCO25871.1"/>
    <property type="molecule type" value="Genomic_DNA"/>
</dbReference>
<dbReference type="InterPro" id="IPR003594">
    <property type="entry name" value="HATPase_dom"/>
</dbReference>
<keyword evidence="4" id="KW-0418">Kinase</keyword>
<evidence type="ECO:0000313" key="8">
    <source>
        <dbReference type="EMBL" id="BCO25871.1"/>
    </source>
</evidence>
<feature type="transmembrane region" description="Helical" evidence="6">
    <location>
        <begin position="121"/>
        <end position="154"/>
    </location>
</feature>
<evidence type="ECO:0000259" key="7">
    <source>
        <dbReference type="SMART" id="SM00387"/>
    </source>
</evidence>
<feature type="domain" description="Histidine kinase/HSP90-like ATPase" evidence="7">
    <location>
        <begin position="315"/>
        <end position="409"/>
    </location>
</feature>
<dbReference type="PANTHER" id="PTHR24421">
    <property type="entry name" value="NITRATE/NITRITE SENSOR PROTEIN NARX-RELATED"/>
    <property type="match status" value="1"/>
</dbReference>
<protein>
    <recommendedName>
        <fullName evidence="2">histidine kinase</fullName>
        <ecNumber evidence="2">2.7.13.3</ecNumber>
    </recommendedName>
</protein>
<keyword evidence="9" id="KW-1185">Reference proteome</keyword>
<feature type="transmembrane region" description="Helical" evidence="6">
    <location>
        <begin position="21"/>
        <end position="44"/>
    </location>
</feature>
<dbReference type="SUPFAM" id="SSF55874">
    <property type="entry name" value="ATPase domain of HSP90 chaperone/DNA topoisomerase II/histidine kinase"/>
    <property type="match status" value="1"/>
</dbReference>
<evidence type="ECO:0000256" key="4">
    <source>
        <dbReference type="ARBA" id="ARBA00022777"/>
    </source>
</evidence>
<feature type="transmembrane region" description="Helical" evidence="6">
    <location>
        <begin position="90"/>
        <end position="109"/>
    </location>
</feature>
<dbReference type="EC" id="2.7.13.3" evidence="2"/>
<keyword evidence="5" id="KW-0902">Two-component regulatory system</keyword>
<dbReference type="Pfam" id="PF02518">
    <property type="entry name" value="HATPase_c"/>
    <property type="match status" value="1"/>
</dbReference>
<keyword evidence="6" id="KW-0812">Transmembrane</keyword>
<dbReference type="SMART" id="SM00387">
    <property type="entry name" value="HATPase_c"/>
    <property type="match status" value="1"/>
</dbReference>
<keyword evidence="6" id="KW-0472">Membrane</keyword>
<dbReference type="InterPro" id="IPR036890">
    <property type="entry name" value="HATPase_C_sf"/>
</dbReference>
<feature type="transmembrane region" description="Helical" evidence="6">
    <location>
        <begin position="50"/>
        <end position="70"/>
    </location>
</feature>
<dbReference type="Gene3D" id="3.30.565.10">
    <property type="entry name" value="Histidine kinase-like ATPase, C-terminal domain"/>
    <property type="match status" value="1"/>
</dbReference>
<evidence type="ECO:0000313" key="9">
    <source>
        <dbReference type="Proteomes" id="UP000824366"/>
    </source>
</evidence>
<evidence type="ECO:0000256" key="5">
    <source>
        <dbReference type="ARBA" id="ARBA00023012"/>
    </source>
</evidence>
<accession>A0ABM7MI73</accession>
<dbReference type="CDD" id="cd16917">
    <property type="entry name" value="HATPase_UhpB-NarQ-NarX-like"/>
    <property type="match status" value="1"/>
</dbReference>
<keyword evidence="6" id="KW-1133">Transmembrane helix</keyword>
<keyword evidence="3" id="KW-0808">Transferase</keyword>
<evidence type="ECO:0000256" key="6">
    <source>
        <dbReference type="SAM" id="Phobius"/>
    </source>
</evidence>
<sequence>MKRNPLRLAEDRILVEQLRLVLGNVGSSVIPAFLAAILMLWVLSNADNQVGLALWCVVVILSKLGCYFHARYHLSTGITFGQAHRLVGQLMFLNALDAAIWSALCWVTLDTVSMTGRSLVFAVLTGIAGSSMSLLAPVLPLFVVFILAELLVVVSKLFLMGDGSYDALGLASILYGVTLIGQARNSAQAASVAVVLRFELADSHARLREIEQRQTLAQERQRLMQDMHDGLGSSLVSALRVVEHGRLDEIEVAQVLKGCIDDLKLAIDSMEPVEADVLLLLATLRFRLGPRLASSGITLRWDVKNVPPLEWLDPKNALHILRILQEAFTNIIKHTHASEIRVATRVDPGWVAVMITDNGSGFVVEDALQRGGGKGLFNQLSRAASIGAELLWNSSPAGTCLTLRLPLQRGNMNAT</sequence>
<dbReference type="InterPro" id="IPR050482">
    <property type="entry name" value="Sensor_HK_TwoCompSys"/>
</dbReference>
<evidence type="ECO:0000256" key="2">
    <source>
        <dbReference type="ARBA" id="ARBA00012438"/>
    </source>
</evidence>
<dbReference type="PANTHER" id="PTHR24421:SF10">
    <property type="entry name" value="NITRATE_NITRITE SENSOR PROTEIN NARQ"/>
    <property type="match status" value="1"/>
</dbReference>
<evidence type="ECO:0000256" key="3">
    <source>
        <dbReference type="ARBA" id="ARBA00022679"/>
    </source>
</evidence>
<organism evidence="8 9">
    <name type="scientific">Rhodoferax lithotrophicus</name>
    <dbReference type="NCBI Taxonomy" id="2798804"/>
    <lineage>
        <taxon>Bacteria</taxon>
        <taxon>Pseudomonadati</taxon>
        <taxon>Pseudomonadota</taxon>
        <taxon>Betaproteobacteria</taxon>
        <taxon>Burkholderiales</taxon>
        <taxon>Comamonadaceae</taxon>
        <taxon>Rhodoferax</taxon>
    </lineage>
</organism>
<reference evidence="8 9" key="1">
    <citation type="journal article" date="2021" name="Microbiol. Spectr.">
        <title>A Single Bacterium Capable of Oxidation and Reduction of Iron at Circumneutral pH.</title>
        <authorList>
            <person name="Kato S."/>
            <person name="Ohkuma M."/>
        </authorList>
    </citation>
    <scope>NUCLEOTIDE SEQUENCE [LARGE SCALE GENOMIC DNA]</scope>
    <source>
        <strain evidence="8 9">MIZ03</strain>
    </source>
</reference>
<gene>
    <name evidence="8" type="ORF">MIZ03_0750</name>
</gene>
<evidence type="ECO:0000256" key="1">
    <source>
        <dbReference type="ARBA" id="ARBA00000085"/>
    </source>
</evidence>
<dbReference type="Proteomes" id="UP000824366">
    <property type="component" value="Chromosome"/>
</dbReference>
<name>A0ABM7MI73_9BURK</name>
<proteinExistence type="predicted"/>